<dbReference type="PANTHER" id="PTHR22298">
    <property type="entry name" value="ENDO-1,4-BETA-GLUCANASE"/>
    <property type="match status" value="1"/>
</dbReference>
<sequence length="953" mass="103873">MQISLRRAHPSSAQEHPRSTVGAATAIALATLFLVFSMQPLGAIADDLLLYDEDAATQLSQLERITETAEAAHDSAVGLRVTPTYWHTPFFRLAAGRTDFRPYTSLEFSVRSTAGTLDPTILAIDYAQSRELPISDYAEGGLVDETWRRVRIPVADLVSDAFGLESVYLIGFGPMANPQPFDIDNFVLRDERRPAVLGWEALSDRTLAVIMEQLDPYSLNGTGGDVGACDGNDAQADTFTVSSRTDSGYREARTPVAVGSSRSAVEVAETGLGVRSESRLYLLLPEALRPGHDYHITLGPVRSASGLPMENPSLELTYVEPAISSSIKVNQVGYAPYATKIAFVGNWLGNLGPMPVDGRDFYVVDADKGKHAYCGQLQLRAAHDPNSGEAVYTADFSALSTPGRYRVVVPGLGGSYPFEIRDDIYTDVYTATMRVFYHKRNTTLTYPFADTGFERDGILPALNALYHPVLADYPLSRGEIPFDFKPITGGWFDAGDYGQYIHNAAPIWGLIGLALDLAAPGQFGDGELGIPESGNGIPDVIDELGWGMEWALSMQDTDGGVYWRVTPAEWDWLMPGDVLEPRYLYEKTTRATAQFAAMGAIYSRLIRPYDPVQADAVLQAALRAWSFVDTHPVWPPEGTLYENPDELPGGGTYPASSAKPDLLWAAAELYRTTAQPAYQDAVHRLLGEVNIDITAAPYSTLPFWALVNANHGSRDPLLLQRAQQGLAAAADVMVERAAASAYRSPKHPFIPYTGWHNFAGSPIQSLALLQGHHLTGQPVYLDLAWQVVDILLGANPLSQTWLTGFGGKPVKDPLDRVSLSDDQDAPLRGLPVPGPIWHLPGFREPYIAFNKAFYPPEQPPTAEDWHSAYPVFRRYLDSHHLIPMNESTIREMAAIAMAFGLLRDAGIALPIREPEFEWTPSDAGDLNTGGGDTASSCQGGVYKPPVKGGPKAS</sequence>
<dbReference type="InterPro" id="IPR012341">
    <property type="entry name" value="6hp_glycosidase-like_sf"/>
</dbReference>
<comment type="similarity">
    <text evidence="1">Belongs to the glycosyl hydrolase 9 (cellulase E) family.</text>
</comment>
<dbReference type="SUPFAM" id="SSF48208">
    <property type="entry name" value="Six-hairpin glycosidases"/>
    <property type="match status" value="1"/>
</dbReference>
<dbReference type="Gene3D" id="1.50.10.10">
    <property type="match status" value="1"/>
</dbReference>
<keyword evidence="2" id="KW-0378">Hydrolase</keyword>
<evidence type="ECO:0000256" key="2">
    <source>
        <dbReference type="ARBA" id="ARBA00022801"/>
    </source>
</evidence>
<keyword evidence="4" id="KW-0326">Glycosidase</keyword>
<feature type="region of interest" description="Disordered" evidence="6">
    <location>
        <begin position="918"/>
        <end position="953"/>
    </location>
</feature>
<dbReference type="EMBL" id="VWXX01000036">
    <property type="protein sequence ID" value="KAA6183161.1"/>
    <property type="molecule type" value="Genomic_DNA"/>
</dbReference>
<feature type="compositionally biased region" description="Low complexity" evidence="6">
    <location>
        <begin position="939"/>
        <end position="953"/>
    </location>
</feature>
<evidence type="ECO:0000256" key="6">
    <source>
        <dbReference type="SAM" id="MobiDB-lite"/>
    </source>
</evidence>
<dbReference type="InterPro" id="IPR014756">
    <property type="entry name" value="Ig_E-set"/>
</dbReference>
<proteinExistence type="inferred from homology"/>
<protein>
    <submittedName>
        <fullName evidence="9">Uncharacterized protein</fullName>
    </submittedName>
</protein>
<dbReference type="RefSeq" id="WP_150094481.1">
    <property type="nucleotide sequence ID" value="NZ_VWXX01000036.1"/>
</dbReference>
<organism evidence="9 10">
    <name type="scientific">Thiohalocapsa marina</name>
    <dbReference type="NCBI Taxonomy" id="424902"/>
    <lineage>
        <taxon>Bacteria</taxon>
        <taxon>Pseudomonadati</taxon>
        <taxon>Pseudomonadota</taxon>
        <taxon>Gammaproteobacteria</taxon>
        <taxon>Chromatiales</taxon>
        <taxon>Chromatiaceae</taxon>
        <taxon>Thiohalocapsa</taxon>
    </lineage>
</organism>
<dbReference type="Gene3D" id="2.60.40.10">
    <property type="entry name" value="Immunoglobulins"/>
    <property type="match status" value="1"/>
</dbReference>
<evidence type="ECO:0000256" key="1">
    <source>
        <dbReference type="ARBA" id="ARBA00007072"/>
    </source>
</evidence>
<feature type="domain" description="Cellulase Ig-like" evidence="8">
    <location>
        <begin position="324"/>
        <end position="412"/>
    </location>
</feature>
<evidence type="ECO:0000313" key="9">
    <source>
        <dbReference type="EMBL" id="KAA6183161.1"/>
    </source>
</evidence>
<dbReference type="InterPro" id="IPR013783">
    <property type="entry name" value="Ig-like_fold"/>
</dbReference>
<dbReference type="CDD" id="cd02850">
    <property type="entry name" value="E_set_Cellulase_N"/>
    <property type="match status" value="1"/>
</dbReference>
<evidence type="ECO:0000256" key="3">
    <source>
        <dbReference type="ARBA" id="ARBA00023277"/>
    </source>
</evidence>
<accession>A0A5M8FJ14</accession>
<keyword evidence="10" id="KW-1185">Reference proteome</keyword>
<dbReference type="InterPro" id="IPR008928">
    <property type="entry name" value="6-hairpin_glycosidase_sf"/>
</dbReference>
<dbReference type="AlphaFoldDB" id="A0A5M8FJ14"/>
<evidence type="ECO:0000313" key="10">
    <source>
        <dbReference type="Proteomes" id="UP000322981"/>
    </source>
</evidence>
<dbReference type="Pfam" id="PF00759">
    <property type="entry name" value="Glyco_hydro_9"/>
    <property type="match status" value="1"/>
</dbReference>
<dbReference type="GO" id="GO:0000272">
    <property type="term" value="P:polysaccharide catabolic process"/>
    <property type="evidence" value="ECO:0007669"/>
    <property type="project" value="UniProtKB-KW"/>
</dbReference>
<dbReference type="Pfam" id="PF02927">
    <property type="entry name" value="CelD_N"/>
    <property type="match status" value="1"/>
</dbReference>
<reference evidence="9 10" key="1">
    <citation type="submission" date="2019-09" db="EMBL/GenBank/DDBJ databases">
        <title>Whole-genome sequence of the purple sulfur bacterium Thiohalocapsa marina DSM 19078.</title>
        <authorList>
            <person name="Kyndt J.A."/>
            <person name="Meyer T.E."/>
        </authorList>
    </citation>
    <scope>NUCLEOTIDE SEQUENCE [LARGE SCALE GENOMIC DNA]</scope>
    <source>
        <strain evidence="9 10">DSM 19078</strain>
    </source>
</reference>
<evidence type="ECO:0000259" key="8">
    <source>
        <dbReference type="Pfam" id="PF02927"/>
    </source>
</evidence>
<name>A0A5M8FJ14_9GAMM</name>
<evidence type="ECO:0000256" key="5">
    <source>
        <dbReference type="ARBA" id="ARBA00023326"/>
    </source>
</evidence>
<dbReference type="Proteomes" id="UP000322981">
    <property type="component" value="Unassembled WGS sequence"/>
</dbReference>
<evidence type="ECO:0000259" key="7">
    <source>
        <dbReference type="Pfam" id="PF00759"/>
    </source>
</evidence>
<evidence type="ECO:0000256" key="4">
    <source>
        <dbReference type="ARBA" id="ARBA00023295"/>
    </source>
</evidence>
<keyword evidence="5" id="KW-0624">Polysaccharide degradation</keyword>
<dbReference type="OrthoDB" id="9808897at2"/>
<dbReference type="InterPro" id="IPR004197">
    <property type="entry name" value="Cellulase_Ig-like"/>
</dbReference>
<comment type="caution">
    <text evidence="9">The sequence shown here is derived from an EMBL/GenBank/DDBJ whole genome shotgun (WGS) entry which is preliminary data.</text>
</comment>
<feature type="domain" description="Glycoside hydrolase family 9" evidence="7">
    <location>
        <begin position="425"/>
        <end position="898"/>
    </location>
</feature>
<dbReference type="Gene3D" id="2.60.120.430">
    <property type="entry name" value="Galactose-binding lectin"/>
    <property type="match status" value="1"/>
</dbReference>
<dbReference type="InterPro" id="IPR001701">
    <property type="entry name" value="Glyco_hydro_9"/>
</dbReference>
<gene>
    <name evidence="9" type="ORF">F2Q65_16360</name>
</gene>
<dbReference type="SUPFAM" id="SSF81296">
    <property type="entry name" value="E set domains"/>
    <property type="match status" value="1"/>
</dbReference>
<dbReference type="GO" id="GO:0008810">
    <property type="term" value="F:cellulase activity"/>
    <property type="evidence" value="ECO:0007669"/>
    <property type="project" value="InterPro"/>
</dbReference>
<keyword evidence="3" id="KW-0119">Carbohydrate metabolism</keyword>